<dbReference type="PANTHER" id="PTHR13871:SF18">
    <property type="entry name" value="THIOREDOXIN DOMAIN-CONTAINING PROTEIN"/>
    <property type="match status" value="1"/>
</dbReference>
<comment type="similarity">
    <text evidence="5">Belongs to the nucleoredoxin family.</text>
</comment>
<evidence type="ECO:0000313" key="11">
    <source>
        <dbReference type="Proteomes" id="UP001620645"/>
    </source>
</evidence>
<dbReference type="Pfam" id="PF13905">
    <property type="entry name" value="Thioredoxin_8"/>
    <property type="match status" value="1"/>
</dbReference>
<dbReference type="SUPFAM" id="SSF52833">
    <property type="entry name" value="Thioredoxin-like"/>
    <property type="match status" value="1"/>
</dbReference>
<evidence type="ECO:0000256" key="5">
    <source>
        <dbReference type="ARBA" id="ARBA00025782"/>
    </source>
</evidence>
<feature type="compositionally biased region" description="Pro residues" evidence="8">
    <location>
        <begin position="119"/>
        <end position="178"/>
    </location>
</feature>
<feature type="compositionally biased region" description="Pro residues" evidence="8">
    <location>
        <begin position="88"/>
        <end position="99"/>
    </location>
</feature>
<dbReference type="InterPro" id="IPR036249">
    <property type="entry name" value="Thioredoxin-like_sf"/>
</dbReference>
<dbReference type="InterPro" id="IPR012336">
    <property type="entry name" value="Thioredoxin-like_fold"/>
</dbReference>
<evidence type="ECO:0000256" key="2">
    <source>
        <dbReference type="ARBA" id="ARBA00022737"/>
    </source>
</evidence>
<sequence>MPSADGMPLNEQNNSPNAGGRSQKKEQITIRRRRPSNSEQKENGISTGSTAGPTVARTLTTLGVGALAIGKLPGADSARSLGSLAKSPPSPQMMVPPPMQMTRQQSVTLCGCKDDPVQTVPPPPPPAVLPLPPPPNFPPPPPPNFPPPPPPNFPPPPPPNFPPPPPPAASEACPPPPSAVSEANPAPPSAASGVSRAPPPQQVNVVNSTTSDAPFIATNKDTEDNKNINKEPLCFLFPIFAFLKMLRHFLLRPLPIHRRLAFVPFSTGIGGGHFSARATPAAQNAVPTAPMATTAALAAADGGNPPKQQKHQHFLASLPELKQGQRDAVVDFEALDKKVLLLYFSAGWCHTCRDFTPKFKEFYNQTKNDVTVLWLSRDKSKEEQQEYYAKSLDPTWLYVPLGKTVRDFLRMYKLYGLPSVKMVDREGNLVEEELKKDIEAGNAEELLQKCKKQLGL</sequence>
<evidence type="ECO:0000256" key="6">
    <source>
        <dbReference type="ARBA" id="ARBA00047388"/>
    </source>
</evidence>
<reference evidence="10 11" key="1">
    <citation type="submission" date="2024-10" db="EMBL/GenBank/DDBJ databases">
        <authorList>
            <person name="Kim D."/>
        </authorList>
    </citation>
    <scope>NUCLEOTIDE SEQUENCE [LARGE SCALE GENOMIC DNA]</scope>
    <source>
        <strain evidence="10">Taebaek</strain>
    </source>
</reference>
<comment type="caution">
    <text evidence="10">The sequence shown here is derived from an EMBL/GenBank/DDBJ whole genome shotgun (WGS) entry which is preliminary data.</text>
</comment>
<proteinExistence type="inferred from homology"/>
<feature type="region of interest" description="Disordered" evidence="8">
    <location>
        <begin position="74"/>
        <end position="218"/>
    </location>
</feature>
<evidence type="ECO:0000256" key="1">
    <source>
        <dbReference type="ARBA" id="ARBA00012612"/>
    </source>
</evidence>
<evidence type="ECO:0000256" key="8">
    <source>
        <dbReference type="SAM" id="MobiDB-lite"/>
    </source>
</evidence>
<organism evidence="10 11">
    <name type="scientific">Heterodera schachtii</name>
    <name type="common">Sugarbeet cyst nematode worm</name>
    <name type="synonym">Tylenchus schachtii</name>
    <dbReference type="NCBI Taxonomy" id="97005"/>
    <lineage>
        <taxon>Eukaryota</taxon>
        <taxon>Metazoa</taxon>
        <taxon>Ecdysozoa</taxon>
        <taxon>Nematoda</taxon>
        <taxon>Chromadorea</taxon>
        <taxon>Rhabditida</taxon>
        <taxon>Tylenchina</taxon>
        <taxon>Tylenchomorpha</taxon>
        <taxon>Tylenchoidea</taxon>
        <taxon>Heteroderidae</taxon>
        <taxon>Heteroderinae</taxon>
        <taxon>Heterodera</taxon>
    </lineage>
</organism>
<dbReference type="Proteomes" id="UP001620645">
    <property type="component" value="Unassembled WGS sequence"/>
</dbReference>
<dbReference type="InterPro" id="IPR013766">
    <property type="entry name" value="Thioredoxin_domain"/>
</dbReference>
<accession>A0ABD2KIE4</accession>
<comment type="catalytic activity">
    <reaction evidence="7">
        <text>[protein]-dithiol + NADP(+) = [protein]-disulfide + NADPH + H(+)</text>
        <dbReference type="Rhea" id="RHEA:18753"/>
        <dbReference type="Rhea" id="RHEA-COMP:10593"/>
        <dbReference type="Rhea" id="RHEA-COMP:10594"/>
        <dbReference type="ChEBI" id="CHEBI:15378"/>
        <dbReference type="ChEBI" id="CHEBI:29950"/>
        <dbReference type="ChEBI" id="CHEBI:50058"/>
        <dbReference type="ChEBI" id="CHEBI:57783"/>
        <dbReference type="ChEBI" id="CHEBI:58349"/>
        <dbReference type="EC" id="1.8.1.8"/>
    </reaction>
</comment>
<keyword evidence="4" id="KW-0520">NAD</keyword>
<name>A0ABD2KIE4_HETSC</name>
<evidence type="ECO:0000256" key="3">
    <source>
        <dbReference type="ARBA" id="ARBA00023002"/>
    </source>
</evidence>
<keyword evidence="2" id="KW-0677">Repeat</keyword>
<dbReference type="EMBL" id="JBICCN010000019">
    <property type="protein sequence ID" value="KAL3102704.1"/>
    <property type="molecule type" value="Genomic_DNA"/>
</dbReference>
<dbReference type="Gene3D" id="3.40.30.10">
    <property type="entry name" value="Glutaredoxin"/>
    <property type="match status" value="1"/>
</dbReference>
<evidence type="ECO:0000256" key="7">
    <source>
        <dbReference type="ARBA" id="ARBA00047804"/>
    </source>
</evidence>
<keyword evidence="11" id="KW-1185">Reference proteome</keyword>
<feature type="compositionally biased region" description="Low complexity" evidence="8">
    <location>
        <begin position="179"/>
        <end position="196"/>
    </location>
</feature>
<dbReference type="InterPro" id="IPR052259">
    <property type="entry name" value="Nucleoredoxin-like"/>
</dbReference>
<gene>
    <name evidence="10" type="ORF">niasHS_001266</name>
</gene>
<evidence type="ECO:0000256" key="4">
    <source>
        <dbReference type="ARBA" id="ARBA00023027"/>
    </source>
</evidence>
<protein>
    <recommendedName>
        <fullName evidence="1">protein-disulfide reductase</fullName>
        <ecNumber evidence="1">1.8.1.8</ecNumber>
    </recommendedName>
</protein>
<dbReference type="PRINTS" id="PR01217">
    <property type="entry name" value="PRICHEXTENSN"/>
</dbReference>
<feature type="compositionally biased region" description="Polar residues" evidence="8">
    <location>
        <begin position="43"/>
        <end position="56"/>
    </location>
</feature>
<dbReference type="PANTHER" id="PTHR13871">
    <property type="entry name" value="THIOREDOXIN"/>
    <property type="match status" value="1"/>
</dbReference>
<feature type="compositionally biased region" description="Polar residues" evidence="8">
    <location>
        <begin position="202"/>
        <end position="212"/>
    </location>
</feature>
<dbReference type="GO" id="GO:0047134">
    <property type="term" value="F:protein-disulfide reductase [NAD(P)H] activity"/>
    <property type="evidence" value="ECO:0007669"/>
    <property type="project" value="UniProtKB-EC"/>
</dbReference>
<keyword evidence="3" id="KW-0560">Oxidoreductase</keyword>
<dbReference type="EC" id="1.8.1.8" evidence="1"/>
<comment type="catalytic activity">
    <reaction evidence="6">
        <text>[protein]-dithiol + NAD(+) = [protein]-disulfide + NADH + H(+)</text>
        <dbReference type="Rhea" id="RHEA:18749"/>
        <dbReference type="Rhea" id="RHEA-COMP:10593"/>
        <dbReference type="Rhea" id="RHEA-COMP:10594"/>
        <dbReference type="ChEBI" id="CHEBI:15378"/>
        <dbReference type="ChEBI" id="CHEBI:29950"/>
        <dbReference type="ChEBI" id="CHEBI:50058"/>
        <dbReference type="ChEBI" id="CHEBI:57540"/>
        <dbReference type="ChEBI" id="CHEBI:57945"/>
        <dbReference type="EC" id="1.8.1.8"/>
    </reaction>
</comment>
<feature type="region of interest" description="Disordered" evidence="8">
    <location>
        <begin position="1"/>
        <end position="56"/>
    </location>
</feature>
<dbReference type="AlphaFoldDB" id="A0ABD2KIE4"/>
<feature type="domain" description="Thioredoxin" evidence="9">
    <location>
        <begin position="286"/>
        <end position="455"/>
    </location>
</feature>
<evidence type="ECO:0000259" key="9">
    <source>
        <dbReference type="PROSITE" id="PS51352"/>
    </source>
</evidence>
<dbReference type="PROSITE" id="PS51352">
    <property type="entry name" value="THIOREDOXIN_2"/>
    <property type="match status" value="1"/>
</dbReference>
<evidence type="ECO:0000313" key="10">
    <source>
        <dbReference type="EMBL" id="KAL3102704.1"/>
    </source>
</evidence>